<proteinExistence type="predicted"/>
<dbReference type="RefSeq" id="WP_138252986.1">
    <property type="nucleotide sequence ID" value="NZ_VAVZ01000018.1"/>
</dbReference>
<comment type="caution">
    <text evidence="2">The sequence shown here is derived from an EMBL/GenBank/DDBJ whole genome shotgun (WGS) entry which is preliminary data.</text>
</comment>
<dbReference type="OrthoDB" id="9791537at2"/>
<sequence length="128" mass="14627">MSRRPAAHPGPLARAVSEAVRKEIDAQGITQGTLAGRLGKSRTYVSERLNDVVTWNVNDLEDVSSALELDTHELFLRAYLICESEKHLRFASDFVVQFLRDMTPPSEESPDEAEIREIYRQWVRQRGE</sequence>
<dbReference type="SUPFAM" id="SSF47413">
    <property type="entry name" value="lambda repressor-like DNA-binding domains"/>
    <property type="match status" value="1"/>
</dbReference>
<dbReference type="GO" id="GO:0003677">
    <property type="term" value="F:DNA binding"/>
    <property type="evidence" value="ECO:0007669"/>
    <property type="project" value="InterPro"/>
</dbReference>
<dbReference type="EMBL" id="VAVZ01000018">
    <property type="protein sequence ID" value="TLP97359.1"/>
    <property type="molecule type" value="Genomic_DNA"/>
</dbReference>
<name>A0A5R9BC44_9MICC</name>
<protein>
    <submittedName>
        <fullName evidence="2">Helix-turn-helix transcriptional regulator</fullName>
    </submittedName>
</protein>
<reference evidence="2 3" key="1">
    <citation type="submission" date="2019-05" db="EMBL/GenBank/DDBJ databases">
        <title>Nesterenkonia sp. GY074 isolated from the Southern Atlantic Ocean.</title>
        <authorList>
            <person name="Zhang G."/>
        </authorList>
    </citation>
    <scope>NUCLEOTIDE SEQUENCE [LARGE SCALE GENOMIC DNA]</scope>
    <source>
        <strain evidence="2 3">GY074</strain>
    </source>
</reference>
<dbReference type="PROSITE" id="PS50943">
    <property type="entry name" value="HTH_CROC1"/>
    <property type="match status" value="1"/>
</dbReference>
<organism evidence="2 3">
    <name type="scientific">Nesterenkonia salmonea</name>
    <dbReference type="NCBI Taxonomy" id="1804987"/>
    <lineage>
        <taxon>Bacteria</taxon>
        <taxon>Bacillati</taxon>
        <taxon>Actinomycetota</taxon>
        <taxon>Actinomycetes</taxon>
        <taxon>Micrococcales</taxon>
        <taxon>Micrococcaceae</taxon>
        <taxon>Nesterenkonia</taxon>
    </lineage>
</organism>
<dbReference type="InterPro" id="IPR010982">
    <property type="entry name" value="Lambda_DNA-bd_dom_sf"/>
</dbReference>
<keyword evidence="3" id="KW-1185">Reference proteome</keyword>
<dbReference type="CDD" id="cd00093">
    <property type="entry name" value="HTH_XRE"/>
    <property type="match status" value="1"/>
</dbReference>
<dbReference type="InterPro" id="IPR001387">
    <property type="entry name" value="Cro/C1-type_HTH"/>
</dbReference>
<dbReference type="Gene3D" id="1.10.260.40">
    <property type="entry name" value="lambda repressor-like DNA-binding domains"/>
    <property type="match status" value="1"/>
</dbReference>
<dbReference type="AlphaFoldDB" id="A0A5R9BC44"/>
<evidence type="ECO:0000259" key="1">
    <source>
        <dbReference type="PROSITE" id="PS50943"/>
    </source>
</evidence>
<gene>
    <name evidence="2" type="ORF">FEF26_07850</name>
</gene>
<dbReference type="SMART" id="SM00530">
    <property type="entry name" value="HTH_XRE"/>
    <property type="match status" value="1"/>
</dbReference>
<evidence type="ECO:0000313" key="2">
    <source>
        <dbReference type="EMBL" id="TLP97359.1"/>
    </source>
</evidence>
<evidence type="ECO:0000313" key="3">
    <source>
        <dbReference type="Proteomes" id="UP000310458"/>
    </source>
</evidence>
<feature type="domain" description="HTH cro/C1-type" evidence="1">
    <location>
        <begin position="20"/>
        <end position="74"/>
    </location>
</feature>
<accession>A0A5R9BC44</accession>
<dbReference type="Proteomes" id="UP000310458">
    <property type="component" value="Unassembled WGS sequence"/>
</dbReference>